<organism evidence="2 3">
    <name type="scientific">Haemonchus contortus</name>
    <name type="common">Barber pole worm</name>
    <dbReference type="NCBI Taxonomy" id="6289"/>
    <lineage>
        <taxon>Eukaryota</taxon>
        <taxon>Metazoa</taxon>
        <taxon>Ecdysozoa</taxon>
        <taxon>Nematoda</taxon>
        <taxon>Chromadorea</taxon>
        <taxon>Rhabditida</taxon>
        <taxon>Rhabditina</taxon>
        <taxon>Rhabditomorpha</taxon>
        <taxon>Strongyloidea</taxon>
        <taxon>Trichostrongylidae</taxon>
        <taxon>Haemonchus</taxon>
    </lineage>
</organism>
<reference evidence="3" key="1">
    <citation type="submission" date="2020-12" db="UniProtKB">
        <authorList>
            <consortium name="WormBaseParasite"/>
        </authorList>
    </citation>
    <scope>IDENTIFICATION</scope>
    <source>
        <strain evidence="3">MHco3</strain>
    </source>
</reference>
<name>A0A7I4Z6I0_HAECO</name>
<feature type="compositionally biased region" description="Basic and acidic residues" evidence="1">
    <location>
        <begin position="34"/>
        <end position="53"/>
    </location>
</feature>
<dbReference type="Proteomes" id="UP000025227">
    <property type="component" value="Unplaced"/>
</dbReference>
<keyword evidence="2" id="KW-1185">Reference proteome</keyword>
<protein>
    <submittedName>
        <fullName evidence="3">Secreted protein</fullName>
    </submittedName>
</protein>
<dbReference type="AlphaFoldDB" id="A0A7I4Z6I0"/>
<evidence type="ECO:0000256" key="1">
    <source>
        <dbReference type="SAM" id="MobiDB-lite"/>
    </source>
</evidence>
<evidence type="ECO:0000313" key="3">
    <source>
        <dbReference type="WBParaSite" id="HCON_00190660-00001"/>
    </source>
</evidence>
<dbReference type="WBParaSite" id="HCON_00190660-00001">
    <property type="protein sequence ID" value="HCON_00190660-00001"/>
    <property type="gene ID" value="HCON_00190660"/>
</dbReference>
<evidence type="ECO:0000313" key="2">
    <source>
        <dbReference type="Proteomes" id="UP000025227"/>
    </source>
</evidence>
<feature type="region of interest" description="Disordered" evidence="1">
    <location>
        <begin position="23"/>
        <end position="55"/>
    </location>
</feature>
<sequence>MWAGLRQADECFILLETWPTHPTLDPVSPGGSKGAKEFRDRHTDIQTDRQTDRRTHRLSALYRDIVSKQRNTRMSSLEHHFDIYVNLH</sequence>
<accession>A0A7I4Z6I0</accession>
<proteinExistence type="predicted"/>